<evidence type="ECO:0000313" key="4">
    <source>
        <dbReference type="Proteomes" id="UP000809789"/>
    </source>
</evidence>
<accession>A0A8K0LAR2</accession>
<evidence type="ECO:0000313" key="3">
    <source>
        <dbReference type="EMBL" id="KAG8628808.1"/>
    </source>
</evidence>
<feature type="signal peptide" evidence="2">
    <location>
        <begin position="1"/>
        <end position="20"/>
    </location>
</feature>
<comment type="caution">
    <text evidence="3">The sequence shown here is derived from an EMBL/GenBank/DDBJ whole genome shotgun (WGS) entry which is preliminary data.</text>
</comment>
<evidence type="ECO:0000256" key="1">
    <source>
        <dbReference type="SAM" id="MobiDB-lite"/>
    </source>
</evidence>
<keyword evidence="2" id="KW-0732">Signal</keyword>
<organism evidence="3 4">
    <name type="scientific">Elsinoe batatas</name>
    <dbReference type="NCBI Taxonomy" id="2601811"/>
    <lineage>
        <taxon>Eukaryota</taxon>
        <taxon>Fungi</taxon>
        <taxon>Dikarya</taxon>
        <taxon>Ascomycota</taxon>
        <taxon>Pezizomycotina</taxon>
        <taxon>Dothideomycetes</taxon>
        <taxon>Dothideomycetidae</taxon>
        <taxon>Myriangiales</taxon>
        <taxon>Elsinoaceae</taxon>
        <taxon>Elsinoe</taxon>
    </lineage>
</organism>
<dbReference type="EMBL" id="JAESVG020000003">
    <property type="protein sequence ID" value="KAG8628808.1"/>
    <property type="molecule type" value="Genomic_DNA"/>
</dbReference>
<proteinExistence type="predicted"/>
<evidence type="ECO:0000256" key="2">
    <source>
        <dbReference type="SAM" id="SignalP"/>
    </source>
</evidence>
<feature type="region of interest" description="Disordered" evidence="1">
    <location>
        <begin position="113"/>
        <end position="222"/>
    </location>
</feature>
<keyword evidence="4" id="KW-1185">Reference proteome</keyword>
<reference evidence="3" key="1">
    <citation type="submission" date="2021-07" db="EMBL/GenBank/DDBJ databases">
        <title>Elsinoe batatas strain:CRI-CJ2 Genome sequencing and assembly.</title>
        <authorList>
            <person name="Huang L."/>
        </authorList>
    </citation>
    <scope>NUCLEOTIDE SEQUENCE</scope>
    <source>
        <strain evidence="3">CRI-CJ2</strain>
    </source>
</reference>
<feature type="compositionally biased region" description="Basic and acidic residues" evidence="1">
    <location>
        <begin position="163"/>
        <end position="180"/>
    </location>
</feature>
<dbReference type="OrthoDB" id="10311696at2759"/>
<dbReference type="Proteomes" id="UP000809789">
    <property type="component" value="Unassembled WGS sequence"/>
</dbReference>
<feature type="compositionally biased region" description="Polar residues" evidence="1">
    <location>
        <begin position="186"/>
        <end position="196"/>
    </location>
</feature>
<dbReference type="AlphaFoldDB" id="A0A8K0LAR2"/>
<evidence type="ECO:0008006" key="5">
    <source>
        <dbReference type="Google" id="ProtNLM"/>
    </source>
</evidence>
<name>A0A8K0LAR2_9PEZI</name>
<gene>
    <name evidence="3" type="ORF">KVT40_002673</name>
</gene>
<sequence length="236" mass="25743">MRAFTTYIVHLSLAINLASCHVLPERNVGGSWLKSLGELDIAPTHSPDKQGEGGANGAVQDFVSIRREANNQDYEQKQKRGSSWDNLAGSNEATGELDLNGLASLYQLLRGDTSPTPEGFVPIKRRNAGSSGGELDPHAHEPTGLSRASMVEYRQGSSGRVSVEMERANKRIRREAATTKHKDRANQTPAFGSASGQMEYPHSQPYRREAEETVPSDPSQKSCLTCARDTYAASRD</sequence>
<feature type="chain" id="PRO_5035428327" description="Secreted protein" evidence="2">
    <location>
        <begin position="21"/>
        <end position="236"/>
    </location>
</feature>
<protein>
    <recommendedName>
        <fullName evidence="5">Secreted protein</fullName>
    </recommendedName>
</protein>